<dbReference type="Proteomes" id="UP001151760">
    <property type="component" value="Unassembled WGS sequence"/>
</dbReference>
<evidence type="ECO:0000259" key="3">
    <source>
        <dbReference type="Pfam" id="PF25597"/>
    </source>
</evidence>
<dbReference type="Pfam" id="PF25597">
    <property type="entry name" value="SH3_retrovirus"/>
    <property type="match status" value="1"/>
</dbReference>
<sequence length="673" mass="76117">MDNCHSIGTPLATKPKLDVDLSGEPLDQSDYRSKIGSLMYLTSSRPDLVQAVCYCARYQARPTQKHLKEVKRIFKYLKGTINMGLWYPKDSGFELTAFSDADHAGCLDTRKSTSGGIQFFGDKLVSWMSKKQNCTAMSSAEAEYVALSASCAQVMWMRTQLQDYGFNYNKILLYYDSQSAIAISCKAVQHSHTKHIHTRPFREDKCLIRRENQCFIVLLSGALFQPHRRRDILSFMSITKRVFKGVEIFDQRGTYWYDKYDNSSRNANVQHSKLNANSELLCVKCNGCMLSDNHDLCVLDFINDVNARKSKSVKKVQREKFGNQQEKCSQILDTLRDLLAEAVATACYTQNRSIVRLRHGKTLYELLHDKLPDLSFFHVFGTLCYPTNDSENLGKLQPKANFGIFIGYPPTKKAFRIYNRRTRRIIETIHVEFDELTAMDSEHSGSGHTLHDMTPATISSGLMPNPPPSTLFVPPSRTDWDLLFQTLFDELLTPLPKPAVSTGSPSSTTVDQDAPSPSNSQTTPETQSPVIPNDVEEYNHDLDVAHMNNDPFFGIIIPENDSEASSSSDVIPTVVQTAALNSEHVTKWTNDHPLDNIIEEGIDFEESFAPVARLDAIRIFLAYVAHMNMVVYQMDVKTTFLNGILREEVYVSQPDGFVDQDNLNHVYKLKKAL</sequence>
<dbReference type="InterPro" id="IPR013103">
    <property type="entry name" value="RVT_2"/>
</dbReference>
<comment type="caution">
    <text evidence="4">The sequence shown here is derived from an EMBL/GenBank/DDBJ whole genome shotgun (WGS) entry which is preliminary data.</text>
</comment>
<protein>
    <submittedName>
        <fullName evidence="4">Retrovirus-related pol polyprotein from transposon TNT 1-94</fullName>
    </submittedName>
</protein>
<feature type="compositionally biased region" description="Polar residues" evidence="1">
    <location>
        <begin position="501"/>
        <end position="530"/>
    </location>
</feature>
<dbReference type="InterPro" id="IPR057670">
    <property type="entry name" value="SH3_retrovirus"/>
</dbReference>
<evidence type="ECO:0000259" key="2">
    <source>
        <dbReference type="Pfam" id="PF07727"/>
    </source>
</evidence>
<evidence type="ECO:0000313" key="5">
    <source>
        <dbReference type="Proteomes" id="UP001151760"/>
    </source>
</evidence>
<evidence type="ECO:0000313" key="4">
    <source>
        <dbReference type="EMBL" id="GJT66889.1"/>
    </source>
</evidence>
<name>A0ABQ5FV77_9ASTR</name>
<gene>
    <name evidence="4" type="ORF">Tco_1018369</name>
</gene>
<proteinExistence type="predicted"/>
<feature type="region of interest" description="Disordered" evidence="1">
    <location>
        <begin position="496"/>
        <end position="533"/>
    </location>
</feature>
<reference evidence="4" key="1">
    <citation type="journal article" date="2022" name="Int. J. Mol. Sci.">
        <title>Draft Genome of Tanacetum Coccineum: Genomic Comparison of Closely Related Tanacetum-Family Plants.</title>
        <authorList>
            <person name="Yamashiro T."/>
            <person name="Shiraishi A."/>
            <person name="Nakayama K."/>
            <person name="Satake H."/>
        </authorList>
    </citation>
    <scope>NUCLEOTIDE SEQUENCE</scope>
</reference>
<organism evidence="4 5">
    <name type="scientific">Tanacetum coccineum</name>
    <dbReference type="NCBI Taxonomy" id="301880"/>
    <lineage>
        <taxon>Eukaryota</taxon>
        <taxon>Viridiplantae</taxon>
        <taxon>Streptophyta</taxon>
        <taxon>Embryophyta</taxon>
        <taxon>Tracheophyta</taxon>
        <taxon>Spermatophyta</taxon>
        <taxon>Magnoliopsida</taxon>
        <taxon>eudicotyledons</taxon>
        <taxon>Gunneridae</taxon>
        <taxon>Pentapetalae</taxon>
        <taxon>asterids</taxon>
        <taxon>campanulids</taxon>
        <taxon>Asterales</taxon>
        <taxon>Asteraceae</taxon>
        <taxon>Asteroideae</taxon>
        <taxon>Anthemideae</taxon>
        <taxon>Anthemidinae</taxon>
        <taxon>Tanacetum</taxon>
    </lineage>
</organism>
<dbReference type="PANTHER" id="PTHR11439:SF509">
    <property type="entry name" value="RNA-DIRECTED DNA POLYMERASE"/>
    <property type="match status" value="1"/>
</dbReference>
<feature type="domain" description="Reverse transcriptase Ty1/copia-type" evidence="2">
    <location>
        <begin position="601"/>
        <end position="673"/>
    </location>
</feature>
<dbReference type="PANTHER" id="PTHR11439">
    <property type="entry name" value="GAG-POL-RELATED RETROTRANSPOSON"/>
    <property type="match status" value="1"/>
</dbReference>
<accession>A0ABQ5FV77</accession>
<feature type="domain" description="Retroviral polymerase SH3-like" evidence="3">
    <location>
        <begin position="383"/>
        <end position="442"/>
    </location>
</feature>
<evidence type="ECO:0000256" key="1">
    <source>
        <dbReference type="SAM" id="MobiDB-lite"/>
    </source>
</evidence>
<dbReference type="EMBL" id="BQNB010017757">
    <property type="protein sequence ID" value="GJT66889.1"/>
    <property type="molecule type" value="Genomic_DNA"/>
</dbReference>
<dbReference type="CDD" id="cd09272">
    <property type="entry name" value="RNase_HI_RT_Ty1"/>
    <property type="match status" value="1"/>
</dbReference>
<dbReference type="Pfam" id="PF07727">
    <property type="entry name" value="RVT_2"/>
    <property type="match status" value="1"/>
</dbReference>
<keyword evidence="5" id="KW-1185">Reference proteome</keyword>
<reference evidence="4" key="2">
    <citation type="submission" date="2022-01" db="EMBL/GenBank/DDBJ databases">
        <authorList>
            <person name="Yamashiro T."/>
            <person name="Shiraishi A."/>
            <person name="Satake H."/>
            <person name="Nakayama K."/>
        </authorList>
    </citation>
    <scope>NUCLEOTIDE SEQUENCE</scope>
</reference>